<dbReference type="PANTHER" id="PTHR13393:SF0">
    <property type="entry name" value="RNA N6-ADENOSINE-METHYLTRANSFERASE METTL16"/>
    <property type="match status" value="1"/>
</dbReference>
<reference evidence="6 7" key="1">
    <citation type="submission" date="2014-02" db="EMBL/GenBank/DDBJ databases">
        <title>Transposable element dynamics among asymbiotic and ectomycorrhizal Amanita fungi.</title>
        <authorList>
            <consortium name="DOE Joint Genome Institute"/>
            <person name="Hess J."/>
            <person name="Skrede I."/>
            <person name="Wolfe B."/>
            <person name="LaButti K."/>
            <person name="Ohm R.A."/>
            <person name="Grigoriev I.V."/>
            <person name="Pringle A."/>
        </authorList>
    </citation>
    <scope>NUCLEOTIDE SEQUENCE [LARGE SCALE GENOMIC DNA]</scope>
    <source>
        <strain evidence="6 7">SKay4041</strain>
    </source>
</reference>
<dbReference type="PANTHER" id="PTHR13393">
    <property type="entry name" value="SAM-DEPENDENT METHYLTRANSFERASE"/>
    <property type="match status" value="1"/>
</dbReference>
<feature type="binding site" evidence="5">
    <location>
        <position position="77"/>
    </location>
    <ligand>
        <name>S-adenosyl-L-methionine</name>
        <dbReference type="ChEBI" id="CHEBI:59789"/>
    </ligand>
</feature>
<dbReference type="PIRSF" id="PIRSF037350">
    <property type="entry name" value="Mtase_ZK1128_prd"/>
    <property type="match status" value="1"/>
</dbReference>
<sequence length="456" mass="52328">MHYRNPYQRPLDFFALAEVYSPLKPHLRQLVNIPGCYTIDFFNNDSQRRLTEALLYRDYGLTISLPNNRLCPPVPNRLNYILWLQDIARAHDRFIDTLKGDVYGIDVGTGASAIYPLLGCKTDSRWNFFATEIDDVSYCYARQNVEANRLGDRICLVKTTAPDPILLPLEDPTRLFDFTMCNPPFYTSKEEIMHSSKAKELPPNAICNGAEVEMITPGGELAFVGRIIEESKKYITRCKWYTSMLGKLSSVAELVKLLRQNEIVNYALAEFVQGQTRRWAIAWSFTDTHLPDSMARIPNPSLQSSLPQHNTLQYKINIRTSRLSVTEKGALQQLGAILLQTINMIEAVTICERRWEDSHSSPSGRLALPQTMLFTVVAQHNTWSRSARRRVQQQKGSDQERLQQEPATNNLQHSMTCGIELSYHVLPDTMTLRMQLVFQWIYGRDRSLFESFVNHV</sequence>
<dbReference type="OrthoDB" id="514248at2759"/>
<evidence type="ECO:0008006" key="8">
    <source>
        <dbReference type="Google" id="ProtNLM"/>
    </source>
</evidence>
<evidence type="ECO:0000256" key="5">
    <source>
        <dbReference type="PIRSR" id="PIRSR037350-1"/>
    </source>
</evidence>
<dbReference type="GO" id="GO:0070475">
    <property type="term" value="P:rRNA base methylation"/>
    <property type="evidence" value="ECO:0007669"/>
    <property type="project" value="TreeGrafter"/>
</dbReference>
<evidence type="ECO:0000256" key="1">
    <source>
        <dbReference type="ARBA" id="ARBA00005878"/>
    </source>
</evidence>
<feature type="binding site" evidence="5">
    <location>
        <position position="108"/>
    </location>
    <ligand>
        <name>S-adenosyl-L-methionine</name>
        <dbReference type="ChEBI" id="CHEBI:59789"/>
    </ligand>
</feature>
<feature type="binding site" evidence="5">
    <location>
        <position position="182"/>
    </location>
    <ligand>
        <name>S-adenosyl-L-methionine</name>
        <dbReference type="ChEBI" id="CHEBI:59789"/>
    </ligand>
</feature>
<keyword evidence="4 5" id="KW-0949">S-adenosyl-L-methionine</keyword>
<evidence type="ECO:0000256" key="2">
    <source>
        <dbReference type="ARBA" id="ARBA00022603"/>
    </source>
</evidence>
<protein>
    <recommendedName>
        <fullName evidence="8">U6 small nuclear RNA (adenine-(43)-N(6))-methyltransferase</fullName>
    </recommendedName>
</protein>
<comment type="similarity">
    <text evidence="1">Belongs to the methyltransferase superfamily. METTL16/RlmF family.</text>
</comment>
<dbReference type="EMBL" id="KZ301974">
    <property type="protein sequence ID" value="PFH53327.1"/>
    <property type="molecule type" value="Genomic_DNA"/>
</dbReference>
<evidence type="ECO:0000256" key="4">
    <source>
        <dbReference type="ARBA" id="ARBA00022691"/>
    </source>
</evidence>
<dbReference type="GO" id="GO:0008168">
    <property type="term" value="F:methyltransferase activity"/>
    <property type="evidence" value="ECO:0007669"/>
    <property type="project" value="UniProtKB-KW"/>
</dbReference>
<dbReference type="Pfam" id="PF05971">
    <property type="entry name" value="Methyltransf_10"/>
    <property type="match status" value="1"/>
</dbReference>
<proteinExistence type="inferred from homology"/>
<evidence type="ECO:0000256" key="3">
    <source>
        <dbReference type="ARBA" id="ARBA00022679"/>
    </source>
</evidence>
<name>A0A2A9NY09_9AGAR</name>
<dbReference type="CDD" id="cd02440">
    <property type="entry name" value="AdoMet_MTases"/>
    <property type="match status" value="1"/>
</dbReference>
<keyword evidence="3" id="KW-0808">Transferase</keyword>
<dbReference type="STRING" id="703135.A0A2A9NY09"/>
<evidence type="ECO:0000313" key="6">
    <source>
        <dbReference type="EMBL" id="PFH53327.1"/>
    </source>
</evidence>
<accession>A0A2A9NY09</accession>
<dbReference type="Gene3D" id="3.40.50.150">
    <property type="entry name" value="Vaccinia Virus protein VP39"/>
    <property type="match status" value="1"/>
</dbReference>
<dbReference type="InterPro" id="IPR017182">
    <property type="entry name" value="METTL16/PsiM"/>
</dbReference>
<dbReference type="SUPFAM" id="SSF53335">
    <property type="entry name" value="S-adenosyl-L-methionine-dependent methyltransferases"/>
    <property type="match status" value="1"/>
</dbReference>
<dbReference type="InterPro" id="IPR029063">
    <property type="entry name" value="SAM-dependent_MTases_sf"/>
</dbReference>
<feature type="non-terminal residue" evidence="6">
    <location>
        <position position="456"/>
    </location>
</feature>
<keyword evidence="2" id="KW-0489">Methyltransferase</keyword>
<organism evidence="6 7">
    <name type="scientific">Amanita thiersii Skay4041</name>
    <dbReference type="NCBI Taxonomy" id="703135"/>
    <lineage>
        <taxon>Eukaryota</taxon>
        <taxon>Fungi</taxon>
        <taxon>Dikarya</taxon>
        <taxon>Basidiomycota</taxon>
        <taxon>Agaricomycotina</taxon>
        <taxon>Agaricomycetes</taxon>
        <taxon>Agaricomycetidae</taxon>
        <taxon>Agaricales</taxon>
        <taxon>Pluteineae</taxon>
        <taxon>Amanitaceae</taxon>
        <taxon>Amanita</taxon>
    </lineage>
</organism>
<gene>
    <name evidence="6" type="ORF">AMATHDRAFT_79160</name>
</gene>
<dbReference type="GO" id="GO:0005634">
    <property type="term" value="C:nucleus"/>
    <property type="evidence" value="ECO:0007669"/>
    <property type="project" value="TreeGrafter"/>
</dbReference>
<feature type="binding site" evidence="5">
    <location>
        <position position="132"/>
    </location>
    <ligand>
        <name>S-adenosyl-L-methionine</name>
        <dbReference type="ChEBI" id="CHEBI:59789"/>
    </ligand>
</feature>
<evidence type="ECO:0000313" key="7">
    <source>
        <dbReference type="Proteomes" id="UP000242287"/>
    </source>
</evidence>
<dbReference type="InterPro" id="IPR010286">
    <property type="entry name" value="METTL16/RlmF"/>
</dbReference>
<keyword evidence="7" id="KW-1185">Reference proteome</keyword>
<dbReference type="Proteomes" id="UP000242287">
    <property type="component" value="Unassembled WGS sequence"/>
</dbReference>
<dbReference type="AlphaFoldDB" id="A0A2A9NY09"/>